<name>A0ABD5VJQ7_9EURY</name>
<accession>A0ABD5VJQ7</accession>
<proteinExistence type="predicted"/>
<dbReference type="EMBL" id="JBHSXN010000004">
    <property type="protein sequence ID" value="MFC6954983.1"/>
    <property type="molecule type" value="Genomic_DNA"/>
</dbReference>
<dbReference type="Proteomes" id="UP001596395">
    <property type="component" value="Unassembled WGS sequence"/>
</dbReference>
<organism evidence="1 2">
    <name type="scientific">Halorubellus litoreus</name>
    <dbReference type="NCBI Taxonomy" id="755308"/>
    <lineage>
        <taxon>Archaea</taxon>
        <taxon>Methanobacteriati</taxon>
        <taxon>Methanobacteriota</taxon>
        <taxon>Stenosarchaea group</taxon>
        <taxon>Halobacteria</taxon>
        <taxon>Halobacteriales</taxon>
        <taxon>Halorubellaceae</taxon>
        <taxon>Halorubellus</taxon>
    </lineage>
</organism>
<dbReference type="RefSeq" id="WP_336351922.1">
    <property type="nucleotide sequence ID" value="NZ_JAZAQL010000004.1"/>
</dbReference>
<protein>
    <recommendedName>
        <fullName evidence="3">Tetratricopeptide repeat-containing protein</fullName>
    </recommendedName>
</protein>
<keyword evidence="2" id="KW-1185">Reference proteome</keyword>
<evidence type="ECO:0000313" key="2">
    <source>
        <dbReference type="Proteomes" id="UP001596395"/>
    </source>
</evidence>
<dbReference type="AlphaFoldDB" id="A0ABD5VJQ7"/>
<comment type="caution">
    <text evidence="1">The sequence shown here is derived from an EMBL/GenBank/DDBJ whole genome shotgun (WGS) entry which is preliminary data.</text>
</comment>
<gene>
    <name evidence="1" type="ORF">ACFQGB_19130</name>
</gene>
<evidence type="ECO:0000313" key="1">
    <source>
        <dbReference type="EMBL" id="MFC6954983.1"/>
    </source>
</evidence>
<evidence type="ECO:0008006" key="3">
    <source>
        <dbReference type="Google" id="ProtNLM"/>
    </source>
</evidence>
<reference evidence="1 2" key="1">
    <citation type="journal article" date="2019" name="Int. J. Syst. Evol. Microbiol.">
        <title>The Global Catalogue of Microorganisms (GCM) 10K type strain sequencing project: providing services to taxonomists for standard genome sequencing and annotation.</title>
        <authorList>
            <consortium name="The Broad Institute Genomics Platform"/>
            <consortium name="The Broad Institute Genome Sequencing Center for Infectious Disease"/>
            <person name="Wu L."/>
            <person name="Ma J."/>
        </authorList>
    </citation>
    <scope>NUCLEOTIDE SEQUENCE [LARGE SCALE GENOMIC DNA]</scope>
    <source>
        <strain evidence="1 2">GX26</strain>
    </source>
</reference>
<sequence>MKTANTVRDHQANAETALSESDYGLAGHHFSLAAYGARAQCDYPNPATIIPHELGQSMCYFQCSALAFELHSNETRAENQVNIAKLVLKDASESLLVGNALQGFAEETRADLNILIGNIEEAESAFDAALRYYKKESDPAYAWFAEPLFEWEIAFFRAICSETDIEFSQRETTQLLGNYKARIMMKRKHFEEALASIRDSGSYSTRLQSPS</sequence>